<dbReference type="AlphaFoldDB" id="A0A232ELY9"/>
<dbReference type="Proteomes" id="UP000215335">
    <property type="component" value="Unassembled WGS sequence"/>
</dbReference>
<organism evidence="1 2">
    <name type="scientific">Trichomalopsis sarcophagae</name>
    <dbReference type="NCBI Taxonomy" id="543379"/>
    <lineage>
        <taxon>Eukaryota</taxon>
        <taxon>Metazoa</taxon>
        <taxon>Ecdysozoa</taxon>
        <taxon>Arthropoda</taxon>
        <taxon>Hexapoda</taxon>
        <taxon>Insecta</taxon>
        <taxon>Pterygota</taxon>
        <taxon>Neoptera</taxon>
        <taxon>Endopterygota</taxon>
        <taxon>Hymenoptera</taxon>
        <taxon>Apocrita</taxon>
        <taxon>Proctotrupomorpha</taxon>
        <taxon>Chalcidoidea</taxon>
        <taxon>Pteromalidae</taxon>
        <taxon>Pteromalinae</taxon>
        <taxon>Trichomalopsis</taxon>
    </lineage>
</organism>
<accession>A0A232ELY9</accession>
<keyword evidence="2" id="KW-1185">Reference proteome</keyword>
<gene>
    <name evidence="1" type="ORF">TSAR_006862</name>
</gene>
<evidence type="ECO:0000313" key="2">
    <source>
        <dbReference type="Proteomes" id="UP000215335"/>
    </source>
</evidence>
<evidence type="ECO:0000313" key="1">
    <source>
        <dbReference type="EMBL" id="OXU19374.1"/>
    </source>
</evidence>
<protein>
    <submittedName>
        <fullName evidence="1">Uncharacterized protein</fullName>
    </submittedName>
</protein>
<proteinExistence type="predicted"/>
<sequence>MPYFLTLKNPILQPHLNYRNNRKKEHNDNIEDVFDGDLYKRLSRPINILFDDNKFSCIFNTNGCQANHHVLYLFVAPGKHLSGLTVCGIEILLRNSISQEDILLADELLIRFVIEFENLYGKDQMTYNVHISIPLFSTYFPVGSRVLDFSENFKHEVKSCIKVDKAVVIGEDYLFNENEQQLKFFGSCLSYQKMIYNHRRYATKNNVENLKINDSVFETDCRNKGVIINICLVENDGEKKIVIFYHRFKIHKKLICNVENIVHIQQCTIEYDKLYISSNKNK</sequence>
<dbReference type="EMBL" id="NNAY01003459">
    <property type="protein sequence ID" value="OXU19374.1"/>
    <property type="molecule type" value="Genomic_DNA"/>
</dbReference>
<name>A0A232ELY9_9HYME</name>
<reference evidence="1 2" key="1">
    <citation type="journal article" date="2017" name="Curr. Biol.">
        <title>The Evolution of Venom by Co-option of Single-Copy Genes.</title>
        <authorList>
            <person name="Martinson E.O."/>
            <person name="Mrinalini"/>
            <person name="Kelkar Y.D."/>
            <person name="Chang C.H."/>
            <person name="Werren J.H."/>
        </authorList>
    </citation>
    <scope>NUCLEOTIDE SEQUENCE [LARGE SCALE GENOMIC DNA]</scope>
    <source>
        <strain evidence="1 2">Alberta</strain>
        <tissue evidence="1">Whole body</tissue>
    </source>
</reference>
<comment type="caution">
    <text evidence="1">The sequence shown here is derived from an EMBL/GenBank/DDBJ whole genome shotgun (WGS) entry which is preliminary data.</text>
</comment>